<dbReference type="PANTHER" id="PTHR43175:SF3">
    <property type="entry name" value="CARBON DISULFIDE HYDROLASE"/>
    <property type="match status" value="1"/>
</dbReference>
<evidence type="ECO:0000256" key="7">
    <source>
        <dbReference type="ARBA" id="ARBA00048348"/>
    </source>
</evidence>
<keyword evidence="5" id="KW-0862">Zinc</keyword>
<protein>
    <recommendedName>
        <fullName evidence="3">carbonic anhydrase</fullName>
        <ecNumber evidence="3">4.2.1.1</ecNumber>
    </recommendedName>
</protein>
<evidence type="ECO:0000256" key="5">
    <source>
        <dbReference type="ARBA" id="ARBA00022833"/>
    </source>
</evidence>
<evidence type="ECO:0000256" key="4">
    <source>
        <dbReference type="ARBA" id="ARBA00022723"/>
    </source>
</evidence>
<dbReference type="Gene3D" id="3.40.1050.10">
    <property type="entry name" value="Carbonic anhydrase"/>
    <property type="match status" value="1"/>
</dbReference>
<dbReference type="Pfam" id="PF00484">
    <property type="entry name" value="Pro_CA"/>
    <property type="match status" value="1"/>
</dbReference>
<name>A0ABP7LAZ8_9ACTN</name>
<evidence type="ECO:0000256" key="2">
    <source>
        <dbReference type="ARBA" id="ARBA00006217"/>
    </source>
</evidence>
<accession>A0ABP7LAZ8</accession>
<comment type="similarity">
    <text evidence="2">Belongs to the beta-class carbonic anhydrase family.</text>
</comment>
<proteinExistence type="inferred from homology"/>
<comment type="function">
    <text evidence="6">Catalyzes the reversible hydration of carbon dioxide to form bicarbonate.</text>
</comment>
<gene>
    <name evidence="8" type="ORF">GCM10022207_74780</name>
</gene>
<evidence type="ECO:0000256" key="6">
    <source>
        <dbReference type="ARBA" id="ARBA00024993"/>
    </source>
</evidence>
<dbReference type="RefSeq" id="WP_345553533.1">
    <property type="nucleotide sequence ID" value="NZ_BAAAZA010000034.1"/>
</dbReference>
<comment type="caution">
    <text evidence="8">The sequence shown here is derived from an EMBL/GenBank/DDBJ whole genome shotgun (WGS) entry which is preliminary data.</text>
</comment>
<organism evidence="8 9">
    <name type="scientific">Streptomyces lannensis</name>
    <dbReference type="NCBI Taxonomy" id="766498"/>
    <lineage>
        <taxon>Bacteria</taxon>
        <taxon>Bacillati</taxon>
        <taxon>Actinomycetota</taxon>
        <taxon>Actinomycetes</taxon>
        <taxon>Kitasatosporales</taxon>
        <taxon>Streptomycetaceae</taxon>
        <taxon>Streptomyces</taxon>
    </lineage>
</organism>
<evidence type="ECO:0000256" key="1">
    <source>
        <dbReference type="ARBA" id="ARBA00001947"/>
    </source>
</evidence>
<evidence type="ECO:0000313" key="8">
    <source>
        <dbReference type="EMBL" id="GAA3895619.1"/>
    </source>
</evidence>
<evidence type="ECO:0000256" key="3">
    <source>
        <dbReference type="ARBA" id="ARBA00012925"/>
    </source>
</evidence>
<keyword evidence="4" id="KW-0479">Metal-binding</keyword>
<dbReference type="SUPFAM" id="SSF53056">
    <property type="entry name" value="beta-carbonic anhydrase, cab"/>
    <property type="match status" value="1"/>
</dbReference>
<dbReference type="Proteomes" id="UP001501563">
    <property type="component" value="Unassembled WGS sequence"/>
</dbReference>
<dbReference type="InterPro" id="IPR036874">
    <property type="entry name" value="Carbonic_anhydrase_sf"/>
</dbReference>
<keyword evidence="9" id="KW-1185">Reference proteome</keyword>
<sequence>MINADDLISRNAAFAAGGSHEGLHILGSGNLMVIGCVDSRVDPSHVLGLDLGEVTVIRNVGGRVKPAVLRTLLMLAKVREAHRGSVPAATHIVVMHHTDCGIRDIAAFPEMLANDFDIPVEALDGKAVMDPVAAVRLDVEVLKEVLSTRMPTGLVTGLVYDVETGLIEVVVPTARVREELTPAPTTSLDAPEI</sequence>
<reference evidence="9" key="1">
    <citation type="journal article" date="2019" name="Int. J. Syst. Evol. Microbiol.">
        <title>The Global Catalogue of Microorganisms (GCM) 10K type strain sequencing project: providing services to taxonomists for standard genome sequencing and annotation.</title>
        <authorList>
            <consortium name="The Broad Institute Genomics Platform"/>
            <consortium name="The Broad Institute Genome Sequencing Center for Infectious Disease"/>
            <person name="Wu L."/>
            <person name="Ma J."/>
        </authorList>
    </citation>
    <scope>NUCLEOTIDE SEQUENCE [LARGE SCALE GENOMIC DNA]</scope>
    <source>
        <strain evidence="9">JCM 16578</strain>
    </source>
</reference>
<dbReference type="InterPro" id="IPR001765">
    <property type="entry name" value="Carbonic_anhydrase"/>
</dbReference>
<dbReference type="PANTHER" id="PTHR43175">
    <property type="entry name" value="CARBONIC ANHYDRASE"/>
    <property type="match status" value="1"/>
</dbReference>
<comment type="catalytic activity">
    <reaction evidence="7">
        <text>hydrogencarbonate + H(+) = CO2 + H2O</text>
        <dbReference type="Rhea" id="RHEA:10748"/>
        <dbReference type="ChEBI" id="CHEBI:15377"/>
        <dbReference type="ChEBI" id="CHEBI:15378"/>
        <dbReference type="ChEBI" id="CHEBI:16526"/>
        <dbReference type="ChEBI" id="CHEBI:17544"/>
        <dbReference type="EC" id="4.2.1.1"/>
    </reaction>
</comment>
<comment type="cofactor">
    <cofactor evidence="1">
        <name>Zn(2+)</name>
        <dbReference type="ChEBI" id="CHEBI:29105"/>
    </cofactor>
</comment>
<dbReference type="EC" id="4.2.1.1" evidence="3"/>
<dbReference type="SMART" id="SM00947">
    <property type="entry name" value="Pro_CA"/>
    <property type="match status" value="1"/>
</dbReference>
<evidence type="ECO:0000313" key="9">
    <source>
        <dbReference type="Proteomes" id="UP001501563"/>
    </source>
</evidence>
<dbReference type="EMBL" id="BAAAZA010000034">
    <property type="protein sequence ID" value="GAA3895619.1"/>
    <property type="molecule type" value="Genomic_DNA"/>
</dbReference>